<evidence type="ECO:0000256" key="7">
    <source>
        <dbReference type="RuleBase" id="RU004468"/>
    </source>
</evidence>
<dbReference type="InterPro" id="IPR033132">
    <property type="entry name" value="GH_1_N_CS"/>
</dbReference>
<protein>
    <recommendedName>
        <fullName evidence="2">beta-glucosidase</fullName>
        <ecNumber evidence="2">3.2.1.21</ecNumber>
    </recommendedName>
</protein>
<evidence type="ECO:0000256" key="1">
    <source>
        <dbReference type="ARBA" id="ARBA00010838"/>
    </source>
</evidence>
<dbReference type="SUPFAM" id="SSF51445">
    <property type="entry name" value="(Trans)glycosidases"/>
    <property type="match status" value="1"/>
</dbReference>
<dbReference type="Pfam" id="PF00232">
    <property type="entry name" value="Glyco_hydro_1"/>
    <property type="match status" value="1"/>
</dbReference>
<organism evidence="8 9">
    <name type="scientific">Isoptericola luteus</name>
    <dbReference type="NCBI Taxonomy" id="2879484"/>
    <lineage>
        <taxon>Bacteria</taxon>
        <taxon>Bacillati</taxon>
        <taxon>Actinomycetota</taxon>
        <taxon>Actinomycetes</taxon>
        <taxon>Micrococcales</taxon>
        <taxon>Promicromonosporaceae</taxon>
        <taxon>Isoptericola</taxon>
    </lineage>
</organism>
<keyword evidence="3 7" id="KW-0378">Hydrolase</keyword>
<dbReference type="PANTHER" id="PTHR10353">
    <property type="entry name" value="GLYCOSYL HYDROLASE"/>
    <property type="match status" value="1"/>
</dbReference>
<keyword evidence="4 7" id="KW-0326">Glycosidase</keyword>
<dbReference type="Proteomes" id="UP001319870">
    <property type="component" value="Unassembled WGS sequence"/>
</dbReference>
<dbReference type="RefSeq" id="WP_225564570.1">
    <property type="nucleotide sequence ID" value="NZ_JAIXCQ010000003.1"/>
</dbReference>
<evidence type="ECO:0000256" key="4">
    <source>
        <dbReference type="ARBA" id="ARBA00023295"/>
    </source>
</evidence>
<evidence type="ECO:0000313" key="9">
    <source>
        <dbReference type="Proteomes" id="UP001319870"/>
    </source>
</evidence>
<dbReference type="InterPro" id="IPR001360">
    <property type="entry name" value="Glyco_hydro_1"/>
</dbReference>
<gene>
    <name evidence="8" type="ORF">LEP48_05455</name>
</gene>
<dbReference type="PROSITE" id="PS00653">
    <property type="entry name" value="GLYCOSYL_HYDROL_F1_2"/>
    <property type="match status" value="1"/>
</dbReference>
<dbReference type="PRINTS" id="PR00131">
    <property type="entry name" value="GLHYDRLASE1"/>
</dbReference>
<comment type="similarity">
    <text evidence="1 6">Belongs to the glycosyl hydrolase 1 family.</text>
</comment>
<reference evidence="8 9" key="1">
    <citation type="submission" date="2021-09" db="EMBL/GenBank/DDBJ databases">
        <title>Isoptericola luteus sp. nov., a novel bacterium isolated from Harbin, the capital city of Heilongjiang province.</title>
        <authorList>
            <person name="Li J."/>
        </authorList>
    </citation>
    <scope>NUCLEOTIDE SEQUENCE [LARGE SCALE GENOMIC DNA]</scope>
    <source>
        <strain evidence="8 9">NEAU-Y5</strain>
    </source>
</reference>
<dbReference type="Gene3D" id="3.20.20.80">
    <property type="entry name" value="Glycosidases"/>
    <property type="match status" value="1"/>
</dbReference>
<name>A0ABS7ZCP2_9MICO</name>
<dbReference type="PROSITE" id="PS00572">
    <property type="entry name" value="GLYCOSYL_HYDROL_F1_1"/>
    <property type="match status" value="1"/>
</dbReference>
<evidence type="ECO:0000256" key="6">
    <source>
        <dbReference type="RuleBase" id="RU003690"/>
    </source>
</evidence>
<comment type="caution">
    <text evidence="8">The sequence shown here is derived from an EMBL/GenBank/DDBJ whole genome shotgun (WGS) entry which is preliminary data.</text>
</comment>
<dbReference type="InterPro" id="IPR018120">
    <property type="entry name" value="Glyco_hydro_1_AS"/>
</dbReference>
<keyword evidence="9" id="KW-1185">Reference proteome</keyword>
<dbReference type="PANTHER" id="PTHR10353:SF36">
    <property type="entry name" value="LP05116P"/>
    <property type="match status" value="1"/>
</dbReference>
<accession>A0ABS7ZCP2</accession>
<feature type="active site" description="Nucleophile" evidence="5">
    <location>
        <position position="422"/>
    </location>
</feature>
<evidence type="ECO:0000256" key="2">
    <source>
        <dbReference type="ARBA" id="ARBA00012744"/>
    </source>
</evidence>
<dbReference type="InterPro" id="IPR017853">
    <property type="entry name" value="GH"/>
</dbReference>
<dbReference type="EC" id="3.2.1.21" evidence="2"/>
<proteinExistence type="inferred from homology"/>
<sequence length="523" mass="56969">MTLVIPSTGARVLAPGTTVPFVPTTPLAVPTANATGPVAFPDGFLWGAATASYQVEGAGAEGGRQDSIWDVFARIPGAVKNGDDGMVACDQYHRYPEDVALMQRLNLDTYRFSTSWARVMPDGKTLNPEGVDYYSRLVDELLGAGILPWLTLYHWDLPQALEEQGGWPVRDTALRFVDYAVAMHEALGDRVKVWTTLNEPWCSAFLGYTSGAHAPGRKSPADGLAAAHHLMLAHGSAVQALRERDPEASLGLTLNFTVSDPVDPDDPADVDAARRDDGMFNRLFLDPILRGAYPQDLLDDVAHLGLTDHVRPGDLEIISTPIDVLGVNYYNGGAVSARPQVARDVEPDGTAGPDGARETTEGAPVWEVRSPNPVPDGIYHHSRGLPTTDMGWEVQPEGLTRLLLRLQEDYTGPRGTALFITENGAAYPDVVQADGTVDDQDRLDFIDQHLRATKDAIDAGVDVRGYFAWSLMDNFEWALGYSKRFGVVHVDYETQERTVKASGRWYGQVAADNVVPERHPAEG</sequence>
<evidence type="ECO:0000256" key="3">
    <source>
        <dbReference type="ARBA" id="ARBA00022801"/>
    </source>
</evidence>
<evidence type="ECO:0000256" key="5">
    <source>
        <dbReference type="PROSITE-ProRule" id="PRU10055"/>
    </source>
</evidence>
<dbReference type="EMBL" id="JAIXCQ010000003">
    <property type="protein sequence ID" value="MCA5892800.1"/>
    <property type="molecule type" value="Genomic_DNA"/>
</dbReference>
<evidence type="ECO:0000313" key="8">
    <source>
        <dbReference type="EMBL" id="MCA5892800.1"/>
    </source>
</evidence>